<feature type="region of interest" description="Disordered" evidence="1">
    <location>
        <begin position="1"/>
        <end position="39"/>
    </location>
</feature>
<dbReference type="AlphaFoldDB" id="A0A6C0AS33"/>
<proteinExistence type="predicted"/>
<feature type="compositionally biased region" description="Basic residues" evidence="1">
    <location>
        <begin position="1"/>
        <end position="34"/>
    </location>
</feature>
<evidence type="ECO:0000256" key="1">
    <source>
        <dbReference type="SAM" id="MobiDB-lite"/>
    </source>
</evidence>
<evidence type="ECO:0000313" key="2">
    <source>
        <dbReference type="EMBL" id="QHS82075.1"/>
    </source>
</evidence>
<accession>A0A6C0AS33</accession>
<sequence>MTRKTYRRKYSKKSRKYTRKAKKYSRKYSRKSKKGGNGDGKVNCCMCGEKVEAKLPYSLNPGKCLQEYGLRAHRICKKCWFDGPDAFANEGRNHKCPGCEKRLPLTEVQKKTEKPEEADIIDLTEE</sequence>
<reference evidence="2" key="1">
    <citation type="journal article" date="2020" name="Nature">
        <title>Giant virus diversity and host interactions through global metagenomics.</title>
        <authorList>
            <person name="Schulz F."/>
            <person name="Roux S."/>
            <person name="Paez-Espino D."/>
            <person name="Jungbluth S."/>
            <person name="Walsh D.A."/>
            <person name="Denef V.J."/>
            <person name="McMahon K.D."/>
            <person name="Konstantinidis K.T."/>
            <person name="Eloe-Fadrosh E.A."/>
            <person name="Kyrpides N.C."/>
            <person name="Woyke T."/>
        </authorList>
    </citation>
    <scope>NUCLEOTIDE SEQUENCE</scope>
    <source>
        <strain evidence="2">GVMAG-S-1101165-79</strain>
    </source>
</reference>
<dbReference type="EMBL" id="MN740762">
    <property type="protein sequence ID" value="QHS82075.1"/>
    <property type="molecule type" value="Genomic_DNA"/>
</dbReference>
<organism evidence="2">
    <name type="scientific">viral metagenome</name>
    <dbReference type="NCBI Taxonomy" id="1070528"/>
    <lineage>
        <taxon>unclassified sequences</taxon>
        <taxon>metagenomes</taxon>
        <taxon>organismal metagenomes</taxon>
    </lineage>
</organism>
<name>A0A6C0AS33_9ZZZZ</name>
<protein>
    <submittedName>
        <fullName evidence="2">Uncharacterized protein</fullName>
    </submittedName>
</protein>